<reference evidence="2 3" key="1">
    <citation type="submission" date="2020-02" db="EMBL/GenBank/DDBJ databases">
        <title>Paenibacillus sp. nov., isolated from rhizosphere soil of tomato.</title>
        <authorList>
            <person name="Weon H.-Y."/>
            <person name="Lee S.A."/>
        </authorList>
    </citation>
    <scope>NUCLEOTIDE SEQUENCE [LARGE SCALE GENOMIC DNA]</scope>
    <source>
        <strain evidence="2 3">14171R-81</strain>
        <plasmid evidence="2 3">unnamed2</plasmid>
    </source>
</reference>
<geneLocation type="plasmid" evidence="2 3">
    <name>unnamed2</name>
</geneLocation>
<keyword evidence="3" id="KW-1185">Reference proteome</keyword>
<dbReference type="RefSeq" id="WP_162645900.1">
    <property type="nucleotide sequence ID" value="NZ_CP048288.1"/>
</dbReference>
<name>A0A6C0PBD9_9BACL</name>
<dbReference type="AlphaFoldDB" id="A0A6C0PBD9"/>
<keyword evidence="2" id="KW-0614">Plasmid</keyword>
<organism evidence="2 3">
    <name type="scientific">Paenibacillus rhizovicinus</name>
    <dbReference type="NCBI Taxonomy" id="2704463"/>
    <lineage>
        <taxon>Bacteria</taxon>
        <taxon>Bacillati</taxon>
        <taxon>Bacillota</taxon>
        <taxon>Bacilli</taxon>
        <taxon>Bacillales</taxon>
        <taxon>Paenibacillaceae</taxon>
        <taxon>Paenibacillus</taxon>
    </lineage>
</organism>
<evidence type="ECO:0000256" key="1">
    <source>
        <dbReference type="SAM" id="Phobius"/>
    </source>
</evidence>
<feature type="transmembrane region" description="Helical" evidence="1">
    <location>
        <begin position="66"/>
        <end position="86"/>
    </location>
</feature>
<accession>A0A6C0PBD9</accession>
<proteinExistence type="predicted"/>
<evidence type="ECO:0000313" key="3">
    <source>
        <dbReference type="Proteomes" id="UP000479114"/>
    </source>
</evidence>
<evidence type="ECO:0000313" key="2">
    <source>
        <dbReference type="EMBL" id="QHW35766.1"/>
    </source>
</evidence>
<gene>
    <name evidence="2" type="ORF">GZH47_33270</name>
</gene>
<protein>
    <submittedName>
        <fullName evidence="2">Uncharacterized protein</fullName>
    </submittedName>
</protein>
<dbReference type="EMBL" id="CP048288">
    <property type="protein sequence ID" value="QHW35766.1"/>
    <property type="molecule type" value="Genomic_DNA"/>
</dbReference>
<keyword evidence="1" id="KW-0472">Membrane</keyword>
<dbReference type="Proteomes" id="UP000479114">
    <property type="component" value="Plasmid unnamed2"/>
</dbReference>
<keyword evidence="1" id="KW-0812">Transmembrane</keyword>
<keyword evidence="1" id="KW-1133">Transmembrane helix</keyword>
<feature type="transmembrane region" description="Helical" evidence="1">
    <location>
        <begin position="35"/>
        <end position="54"/>
    </location>
</feature>
<sequence length="96" mass="10769">MSVVTQYVLLSIFLALLVGYYLHQADPEKMKRARMGANIAALGFMINIIYTAFMGWNQTAQSTLEWALDIFTSIILFGGILIIMSCSRKKSVKRSS</sequence>
<feature type="transmembrane region" description="Helical" evidence="1">
    <location>
        <begin position="6"/>
        <end position="23"/>
    </location>
</feature>
<dbReference type="KEGG" id="prz:GZH47_33270"/>